<evidence type="ECO:0000256" key="1">
    <source>
        <dbReference type="ARBA" id="ARBA00022741"/>
    </source>
</evidence>
<dbReference type="InterPro" id="IPR011761">
    <property type="entry name" value="ATP-grasp"/>
</dbReference>
<evidence type="ECO:0000256" key="2">
    <source>
        <dbReference type="ARBA" id="ARBA00022755"/>
    </source>
</evidence>
<dbReference type="AlphaFoldDB" id="A0A7H1MMW7"/>
<dbReference type="Pfam" id="PF02222">
    <property type="entry name" value="ATP-grasp"/>
    <property type="match status" value="1"/>
</dbReference>
<protein>
    <submittedName>
        <fullName evidence="4">ATP-grasp domain-containing protein</fullName>
    </submittedName>
</protein>
<dbReference type="InterPro" id="IPR013815">
    <property type="entry name" value="ATP_grasp_subdomain_1"/>
</dbReference>
<proteinExistence type="predicted"/>
<evidence type="ECO:0000313" key="5">
    <source>
        <dbReference type="Proteomes" id="UP000516446"/>
    </source>
</evidence>
<dbReference type="SUPFAM" id="SSF56059">
    <property type="entry name" value="Glutathione synthetase ATP-binding domain-like"/>
    <property type="match status" value="1"/>
</dbReference>
<accession>A0A7H1MMW7</accession>
<dbReference type="GO" id="GO:0046872">
    <property type="term" value="F:metal ion binding"/>
    <property type="evidence" value="ECO:0007669"/>
    <property type="project" value="InterPro"/>
</dbReference>
<gene>
    <name evidence="4" type="ORF">FY536_05925</name>
</gene>
<keyword evidence="1" id="KW-0547">Nucleotide-binding</keyword>
<dbReference type="Gene3D" id="3.30.1490.20">
    <property type="entry name" value="ATP-grasp fold, A domain"/>
    <property type="match status" value="1"/>
</dbReference>
<dbReference type="InterPro" id="IPR003135">
    <property type="entry name" value="ATP-grasp_carboxylate-amine"/>
</dbReference>
<organism evidence="4 5">
    <name type="scientific">Weissella koreensis</name>
    <dbReference type="NCBI Taxonomy" id="165096"/>
    <lineage>
        <taxon>Bacteria</taxon>
        <taxon>Bacillati</taxon>
        <taxon>Bacillota</taxon>
        <taxon>Bacilli</taxon>
        <taxon>Lactobacillales</taxon>
        <taxon>Lactobacillaceae</taxon>
        <taxon>Weissella</taxon>
    </lineage>
</organism>
<keyword evidence="5" id="KW-1185">Reference proteome</keyword>
<dbReference type="PANTHER" id="PTHR11609">
    <property type="entry name" value="PURINE BIOSYNTHESIS PROTEIN 6/7, PUR6/7"/>
    <property type="match status" value="1"/>
</dbReference>
<dbReference type="GO" id="GO:0005524">
    <property type="term" value="F:ATP binding"/>
    <property type="evidence" value="ECO:0007669"/>
    <property type="project" value="UniProtKB-UniRule"/>
</dbReference>
<keyword evidence="2" id="KW-0658">Purine biosynthesis</keyword>
<dbReference type="Proteomes" id="UP000516446">
    <property type="component" value="Chromosome"/>
</dbReference>
<dbReference type="Gene3D" id="3.30.470.20">
    <property type="entry name" value="ATP-grasp fold, B domain"/>
    <property type="match status" value="1"/>
</dbReference>
<dbReference type="GO" id="GO:0005829">
    <property type="term" value="C:cytosol"/>
    <property type="evidence" value="ECO:0007669"/>
    <property type="project" value="TreeGrafter"/>
</dbReference>
<name>A0A7H1MMW7_9LACO</name>
<dbReference type="RefSeq" id="WP_006845149.1">
    <property type="nucleotide sequence ID" value="NZ_CP026847.1"/>
</dbReference>
<dbReference type="PROSITE" id="PS50975">
    <property type="entry name" value="ATP_GRASP"/>
    <property type="match status" value="1"/>
</dbReference>
<dbReference type="EMBL" id="CP043431">
    <property type="protein sequence ID" value="QNT64803.1"/>
    <property type="molecule type" value="Genomic_DNA"/>
</dbReference>
<evidence type="ECO:0000256" key="3">
    <source>
        <dbReference type="ARBA" id="ARBA00022840"/>
    </source>
</evidence>
<sequence length="372" mass="41649">MQILPGSTIGILGDNTNNAPLIRHAHKMGLNVALFTEKKYENYRTESDYWFMGADQWTDFIGLSTVIIYNQNWLSFQMMDRLAEIDLPQGTTLLELTSDATLLRGLFEENAINILPYQLASTLDEVALAASALTYPVRVKSIFKTGQNSKSVILMGSWDLGLVAPLIDGGQLLVETWAVDAKQISLPIVIDQKDQYVSYPLLEVTTQQGVKQLASGIRLEEDMEQALYETTSEILKTIQYVGALTINFLVTPENNLYVHDIITGINPGQLVSEVGENSDIALQMLRAITGQALLPIENNVKNKILSRSIEPEHLPRLYTQWEIRDNWILTVYPNINAKGVVGEVVAIGDSWDKLQTQFDVSGIWFIDEEIND</sequence>
<dbReference type="GO" id="GO:0006164">
    <property type="term" value="P:purine nucleotide biosynthetic process"/>
    <property type="evidence" value="ECO:0007669"/>
    <property type="project" value="UniProtKB-KW"/>
</dbReference>
<reference evidence="4 5" key="1">
    <citation type="submission" date="2019-08" db="EMBL/GenBank/DDBJ databases">
        <authorList>
            <person name="Chang H.C."/>
            <person name="Mun S.Y."/>
        </authorList>
    </citation>
    <scope>NUCLEOTIDE SEQUENCE [LARGE SCALE GENOMIC DNA]</scope>
    <source>
        <strain evidence="4 5">SK</strain>
    </source>
</reference>
<keyword evidence="3" id="KW-0067">ATP-binding</keyword>
<dbReference type="PANTHER" id="PTHR11609:SF5">
    <property type="entry name" value="PHOSPHORIBOSYLAMINOIMIDAZOLE CARBOXYLASE"/>
    <property type="match status" value="1"/>
</dbReference>
<evidence type="ECO:0000313" key="4">
    <source>
        <dbReference type="EMBL" id="QNT64803.1"/>
    </source>
</evidence>